<keyword evidence="9" id="KW-1185">Reference proteome</keyword>
<comment type="subcellular location">
    <subcellularLocation>
        <location evidence="1">Membrane</location>
        <topology evidence="1">Multi-pass membrane protein</topology>
    </subcellularLocation>
</comment>
<keyword evidence="4 6" id="KW-1133">Transmembrane helix</keyword>
<organism evidence="8 9">
    <name type="scientific">Mangrovibacillus cuniculi</name>
    <dbReference type="NCBI Taxonomy" id="2593652"/>
    <lineage>
        <taxon>Bacteria</taxon>
        <taxon>Bacillati</taxon>
        <taxon>Bacillota</taxon>
        <taxon>Bacilli</taxon>
        <taxon>Bacillales</taxon>
        <taxon>Bacillaceae</taxon>
        <taxon>Mangrovibacillus</taxon>
    </lineage>
</organism>
<evidence type="ECO:0000256" key="2">
    <source>
        <dbReference type="ARBA" id="ARBA00006143"/>
    </source>
</evidence>
<sequence length="235" mass="26329">MNELSIWLAFGAGFLSFISPCCLPIYPAFLSYITGVSVDELKNDQGMFRRKSIIHTFFFLVGFSVIFVALGFSTSLIGSLFREYHDIIRQLGAILIIFFSLFLLGVFNISFLMKEKRFHFASRPTGYLGSALIGLVFAAGWTPCSGPILLAVSGLAAANPSLGIWYMLAYVLGFAVPFFVLSFFLTKLKWIQRSSRKMMRIGGTIMLLMGILLFFDWMQIIVTWFTILTGGFTGF</sequence>
<reference evidence="8 9" key="1">
    <citation type="submission" date="2019-07" db="EMBL/GenBank/DDBJ databases">
        <title>Genome sequence of 2 isolates from Red Sea Mangroves.</title>
        <authorList>
            <person name="Sefrji F."/>
            <person name="Michoud G."/>
            <person name="Merlino G."/>
            <person name="Daffonchio D."/>
        </authorList>
    </citation>
    <scope>NUCLEOTIDE SEQUENCE [LARGE SCALE GENOMIC DNA]</scope>
    <source>
        <strain evidence="8 9">R1DC41</strain>
    </source>
</reference>
<name>A0A7S8HFE5_9BACI</name>
<keyword evidence="5 6" id="KW-0472">Membrane</keyword>
<gene>
    <name evidence="8" type="ORF">G8O30_05445</name>
</gene>
<feature type="transmembrane region" description="Helical" evidence="6">
    <location>
        <begin position="125"/>
        <end position="152"/>
    </location>
</feature>
<evidence type="ECO:0000256" key="1">
    <source>
        <dbReference type="ARBA" id="ARBA00004141"/>
    </source>
</evidence>
<comment type="similarity">
    <text evidence="2">Belongs to the DsbD family.</text>
</comment>
<feature type="transmembrane region" description="Helical" evidence="6">
    <location>
        <begin position="164"/>
        <end position="185"/>
    </location>
</feature>
<dbReference type="RefSeq" id="WP_239673968.1">
    <property type="nucleotide sequence ID" value="NZ_CP049742.1"/>
</dbReference>
<feature type="transmembrane region" description="Helical" evidence="6">
    <location>
        <begin position="6"/>
        <end position="33"/>
    </location>
</feature>
<feature type="transmembrane region" description="Helical" evidence="6">
    <location>
        <begin position="54"/>
        <end position="81"/>
    </location>
</feature>
<evidence type="ECO:0000313" key="9">
    <source>
        <dbReference type="Proteomes" id="UP000593626"/>
    </source>
</evidence>
<dbReference type="InterPro" id="IPR051790">
    <property type="entry name" value="Cytochrome_c-biogenesis_DsbD"/>
</dbReference>
<evidence type="ECO:0000256" key="3">
    <source>
        <dbReference type="ARBA" id="ARBA00022692"/>
    </source>
</evidence>
<evidence type="ECO:0000256" key="4">
    <source>
        <dbReference type="ARBA" id="ARBA00022989"/>
    </source>
</evidence>
<dbReference type="PANTHER" id="PTHR31272:SF4">
    <property type="entry name" value="CYTOCHROME C-TYPE BIOGENESIS PROTEIN HI_1454-RELATED"/>
    <property type="match status" value="1"/>
</dbReference>
<dbReference type="GO" id="GO:0016020">
    <property type="term" value="C:membrane"/>
    <property type="evidence" value="ECO:0007669"/>
    <property type="project" value="UniProtKB-SubCell"/>
</dbReference>
<evidence type="ECO:0000313" key="8">
    <source>
        <dbReference type="EMBL" id="QPC46446.1"/>
    </source>
</evidence>
<feature type="transmembrane region" description="Helical" evidence="6">
    <location>
        <begin position="205"/>
        <end position="227"/>
    </location>
</feature>
<feature type="transmembrane region" description="Helical" evidence="6">
    <location>
        <begin position="87"/>
        <end position="113"/>
    </location>
</feature>
<evidence type="ECO:0000256" key="6">
    <source>
        <dbReference type="SAM" id="Phobius"/>
    </source>
</evidence>
<dbReference type="GO" id="GO:0017004">
    <property type="term" value="P:cytochrome complex assembly"/>
    <property type="evidence" value="ECO:0007669"/>
    <property type="project" value="InterPro"/>
</dbReference>
<dbReference type="InterPro" id="IPR003834">
    <property type="entry name" value="Cyt_c_assmbl_TM_dom"/>
</dbReference>
<dbReference type="KEGG" id="mcui:G8O30_05445"/>
<feature type="domain" description="Cytochrome C biogenesis protein transmembrane" evidence="7">
    <location>
        <begin position="6"/>
        <end position="213"/>
    </location>
</feature>
<accession>A0A7S8HFE5</accession>
<dbReference type="Pfam" id="PF02683">
    <property type="entry name" value="DsbD_TM"/>
    <property type="match status" value="1"/>
</dbReference>
<dbReference type="AlphaFoldDB" id="A0A7S8HFE5"/>
<protein>
    <submittedName>
        <fullName evidence="8">Cytochrome c biogenesis protein CcdA</fullName>
    </submittedName>
</protein>
<dbReference type="PANTHER" id="PTHR31272">
    <property type="entry name" value="CYTOCHROME C-TYPE BIOGENESIS PROTEIN HI_1454-RELATED"/>
    <property type="match status" value="1"/>
</dbReference>
<dbReference type="Proteomes" id="UP000593626">
    <property type="component" value="Chromosome"/>
</dbReference>
<evidence type="ECO:0000259" key="7">
    <source>
        <dbReference type="Pfam" id="PF02683"/>
    </source>
</evidence>
<evidence type="ECO:0000256" key="5">
    <source>
        <dbReference type="ARBA" id="ARBA00023136"/>
    </source>
</evidence>
<keyword evidence="3 6" id="KW-0812">Transmembrane</keyword>
<dbReference type="EMBL" id="CP049742">
    <property type="protein sequence ID" value="QPC46446.1"/>
    <property type="molecule type" value="Genomic_DNA"/>
</dbReference>
<proteinExistence type="inferred from homology"/>